<dbReference type="EMBL" id="FOND01000014">
    <property type="protein sequence ID" value="SFF45458.1"/>
    <property type="molecule type" value="Genomic_DNA"/>
</dbReference>
<dbReference type="Gene3D" id="1.10.443.10">
    <property type="entry name" value="Intergrase catalytic core"/>
    <property type="match status" value="1"/>
</dbReference>
<organism evidence="2 3">
    <name type="scientific">Blastococcus tunisiensis</name>
    <dbReference type="NCBI Taxonomy" id="1798228"/>
    <lineage>
        <taxon>Bacteria</taxon>
        <taxon>Bacillati</taxon>
        <taxon>Actinomycetota</taxon>
        <taxon>Actinomycetes</taxon>
        <taxon>Geodermatophilales</taxon>
        <taxon>Geodermatophilaceae</taxon>
        <taxon>Blastococcus</taxon>
    </lineage>
</organism>
<dbReference type="GO" id="GO:0015074">
    <property type="term" value="P:DNA integration"/>
    <property type="evidence" value="ECO:0007669"/>
    <property type="project" value="InterPro"/>
</dbReference>
<dbReference type="GO" id="GO:0006310">
    <property type="term" value="P:DNA recombination"/>
    <property type="evidence" value="ECO:0007669"/>
    <property type="project" value="UniProtKB-KW"/>
</dbReference>
<name>A0A1I2IUW9_9ACTN</name>
<dbReference type="InterPro" id="IPR013762">
    <property type="entry name" value="Integrase-like_cat_sf"/>
</dbReference>
<dbReference type="SUPFAM" id="SSF56349">
    <property type="entry name" value="DNA breaking-rejoining enzymes"/>
    <property type="match status" value="1"/>
</dbReference>
<dbReference type="OrthoDB" id="864726at2"/>
<gene>
    <name evidence="2" type="ORF">SAMN05216574_11412</name>
</gene>
<protein>
    <recommendedName>
        <fullName evidence="4">Phage integrase family protein</fullName>
    </recommendedName>
</protein>
<reference evidence="3" key="1">
    <citation type="submission" date="2016-10" db="EMBL/GenBank/DDBJ databases">
        <authorList>
            <person name="Varghese N."/>
            <person name="Submissions S."/>
        </authorList>
    </citation>
    <scope>NUCLEOTIDE SEQUENCE [LARGE SCALE GENOMIC DNA]</scope>
    <source>
        <strain evidence="3">DSM 46838</strain>
    </source>
</reference>
<evidence type="ECO:0008006" key="4">
    <source>
        <dbReference type="Google" id="ProtNLM"/>
    </source>
</evidence>
<dbReference type="AlphaFoldDB" id="A0A1I2IUW9"/>
<dbReference type="GO" id="GO:0003677">
    <property type="term" value="F:DNA binding"/>
    <property type="evidence" value="ECO:0007669"/>
    <property type="project" value="InterPro"/>
</dbReference>
<keyword evidence="3" id="KW-1185">Reference proteome</keyword>
<evidence type="ECO:0000313" key="3">
    <source>
        <dbReference type="Proteomes" id="UP000198589"/>
    </source>
</evidence>
<dbReference type="Proteomes" id="UP000198589">
    <property type="component" value="Unassembled WGS sequence"/>
</dbReference>
<accession>A0A1I2IUW9</accession>
<dbReference type="InterPro" id="IPR011010">
    <property type="entry name" value="DNA_brk_join_enz"/>
</dbReference>
<keyword evidence="1" id="KW-0233">DNA recombination</keyword>
<dbReference type="RefSeq" id="WP_092201333.1">
    <property type="nucleotide sequence ID" value="NZ_FOND01000014.1"/>
</dbReference>
<sequence>MTTIPTPATRSDDAVHEATRDAMRATLLAQGFDASVVETMLPAQAQLYRVRQAVAEATTALRQDLPDSEKTWAPYLRLLVDGLPDVCPCPCPACATGPCPCPGGDDGHAEVCAMPDGELHGDCADRYLGVPDLAVKEMTRGVIAEAAWWAQRRGLKRTVARNVKREAAGRNLLHSDGRGAREQFIQATRWMFTWLVDEEKAATNPALKVKLPPRQEAGARSLTDQEFVEVYGTAVSTGQDPALDGLILRHLLIQAVRRGALLDTTCGGLDVEGCRIRYWDKKKKTWRYRPTTSTHMADLVIHSLTRGPRVAAPPDASEEDRRHGIPALTGSSPVFYGRPVDTFDEHGYFVSRTVRPISRKRIEGLFARVRRHLPWTERVELRCHDIRHTSGRMVFKAADQQAAKLHLAHDGGSSTDHYLKERLDELAKLKQQLFERPLHDEQ</sequence>
<evidence type="ECO:0000256" key="1">
    <source>
        <dbReference type="ARBA" id="ARBA00023172"/>
    </source>
</evidence>
<proteinExistence type="predicted"/>
<evidence type="ECO:0000313" key="2">
    <source>
        <dbReference type="EMBL" id="SFF45458.1"/>
    </source>
</evidence>
<dbReference type="STRING" id="1798228.SAMN05216574_11412"/>